<dbReference type="AlphaFoldDB" id="A0A8H6TNM6"/>
<feature type="region of interest" description="Disordered" evidence="1">
    <location>
        <begin position="1"/>
        <end position="79"/>
    </location>
</feature>
<keyword evidence="3" id="KW-1185">Reference proteome</keyword>
<comment type="caution">
    <text evidence="2">The sequence shown here is derived from an EMBL/GenBank/DDBJ whole genome shotgun (WGS) entry which is preliminary data.</text>
</comment>
<gene>
    <name evidence="2" type="ORF">HMN09_00003200</name>
</gene>
<evidence type="ECO:0000256" key="1">
    <source>
        <dbReference type="SAM" id="MobiDB-lite"/>
    </source>
</evidence>
<feature type="compositionally biased region" description="Low complexity" evidence="1">
    <location>
        <begin position="1"/>
        <end position="13"/>
    </location>
</feature>
<accession>A0A8H6TNM6</accession>
<feature type="compositionally biased region" description="Polar residues" evidence="1">
    <location>
        <begin position="21"/>
        <end position="31"/>
    </location>
</feature>
<name>A0A8H6TNM6_MYCCL</name>
<evidence type="ECO:0000313" key="3">
    <source>
        <dbReference type="Proteomes" id="UP000613580"/>
    </source>
</evidence>
<evidence type="ECO:0000313" key="2">
    <source>
        <dbReference type="EMBL" id="KAF7322258.1"/>
    </source>
</evidence>
<sequence>MTTPAPASSSSSKKQPKRPPGQNSGTVSNTGADGDPAQPKNARKKFKEKILSVFASKPGTVKNLHPQQEPPPLRGHEGIQSDNQATVALLEQDEVSSAKNPPLETPKAIAAPINEILNDTALANMQIQNMDLKFIGGIGGAGGNPSGHGGQGQGPVVHMPMNIQNANLVNQPSDHFAIMQHLNINTLKDTA</sequence>
<dbReference type="Proteomes" id="UP000613580">
    <property type="component" value="Unassembled WGS sequence"/>
</dbReference>
<organism evidence="2 3">
    <name type="scientific">Mycena chlorophos</name>
    <name type="common">Agaric fungus</name>
    <name type="synonym">Agaricus chlorophos</name>
    <dbReference type="NCBI Taxonomy" id="658473"/>
    <lineage>
        <taxon>Eukaryota</taxon>
        <taxon>Fungi</taxon>
        <taxon>Dikarya</taxon>
        <taxon>Basidiomycota</taxon>
        <taxon>Agaricomycotina</taxon>
        <taxon>Agaricomycetes</taxon>
        <taxon>Agaricomycetidae</taxon>
        <taxon>Agaricales</taxon>
        <taxon>Marasmiineae</taxon>
        <taxon>Mycenaceae</taxon>
        <taxon>Mycena</taxon>
    </lineage>
</organism>
<proteinExistence type="predicted"/>
<protein>
    <submittedName>
        <fullName evidence="2">Uncharacterized protein</fullName>
    </submittedName>
</protein>
<dbReference type="EMBL" id="JACAZE010000001">
    <property type="protein sequence ID" value="KAF7322258.1"/>
    <property type="molecule type" value="Genomic_DNA"/>
</dbReference>
<reference evidence="2" key="1">
    <citation type="submission" date="2020-05" db="EMBL/GenBank/DDBJ databases">
        <title>Mycena genomes resolve the evolution of fungal bioluminescence.</title>
        <authorList>
            <person name="Tsai I.J."/>
        </authorList>
    </citation>
    <scope>NUCLEOTIDE SEQUENCE</scope>
    <source>
        <strain evidence="2">110903Hualien_Pintung</strain>
    </source>
</reference>